<protein>
    <submittedName>
        <fullName evidence="3">Hypothetical_protein</fullName>
    </submittedName>
</protein>
<accession>A0AA86NXG2</accession>
<sequence length="140" mass="15256">MQVLFLDLKTHKIFLFKALLLKETLVLVQIVQEASLVMYILIQFNNVANLTILNSSILKTNISGLGYVGGFIGLFQSYLCLVDSKIQFSRIYSSSYIGIIVGSSSGVYQFSGSSSTSNYINDIVASDCAMLSNTLSVIGC</sequence>
<proteinExistence type="predicted"/>
<gene>
    <name evidence="1" type="ORF">HINF_LOCUS15349</name>
    <name evidence="3" type="ORF">HINF_LOCUS43414</name>
    <name evidence="4" type="ORF">HINF_LOCUS53582</name>
    <name evidence="2" type="ORF">HINF_LOCUS60225</name>
</gene>
<reference evidence="3 5" key="2">
    <citation type="submission" date="2024-07" db="EMBL/GenBank/DDBJ databases">
        <authorList>
            <person name="Akdeniz Z."/>
        </authorList>
    </citation>
    <scope>NUCLEOTIDE SEQUENCE [LARGE SCALE GENOMIC DNA]</scope>
</reference>
<organism evidence="1">
    <name type="scientific">Hexamita inflata</name>
    <dbReference type="NCBI Taxonomy" id="28002"/>
    <lineage>
        <taxon>Eukaryota</taxon>
        <taxon>Metamonada</taxon>
        <taxon>Diplomonadida</taxon>
        <taxon>Hexamitidae</taxon>
        <taxon>Hexamitinae</taxon>
        <taxon>Hexamita</taxon>
    </lineage>
</organism>
<keyword evidence="5" id="KW-1185">Reference proteome</keyword>
<evidence type="ECO:0000313" key="5">
    <source>
        <dbReference type="Proteomes" id="UP001642409"/>
    </source>
</evidence>
<dbReference type="EMBL" id="CAXDID020000180">
    <property type="protein sequence ID" value="CAL6049560.1"/>
    <property type="molecule type" value="Genomic_DNA"/>
</dbReference>
<dbReference type="EMBL" id="CATOUU010000384">
    <property type="protein sequence ID" value="CAI9927704.1"/>
    <property type="molecule type" value="Genomic_DNA"/>
</dbReference>
<reference evidence="1" key="1">
    <citation type="submission" date="2023-06" db="EMBL/GenBank/DDBJ databases">
        <authorList>
            <person name="Kurt Z."/>
        </authorList>
    </citation>
    <scope>NUCLEOTIDE SEQUENCE</scope>
</reference>
<evidence type="ECO:0000313" key="4">
    <source>
        <dbReference type="EMBL" id="CAL6068599.1"/>
    </source>
</evidence>
<evidence type="ECO:0000313" key="2">
    <source>
        <dbReference type="EMBL" id="CAI9972580.1"/>
    </source>
</evidence>
<dbReference type="AlphaFoldDB" id="A0AA86NXG2"/>
<dbReference type="EMBL" id="CAXDID020000273">
    <property type="protein sequence ID" value="CAL6068599.1"/>
    <property type="molecule type" value="Genomic_DNA"/>
</dbReference>
<name>A0AA86NXG2_9EUKA</name>
<comment type="caution">
    <text evidence="1">The sequence shown here is derived from an EMBL/GenBank/DDBJ whole genome shotgun (WGS) entry which is preliminary data.</text>
</comment>
<dbReference type="Proteomes" id="UP001642409">
    <property type="component" value="Unassembled WGS sequence"/>
</dbReference>
<evidence type="ECO:0000313" key="1">
    <source>
        <dbReference type="EMBL" id="CAI9927704.1"/>
    </source>
</evidence>
<dbReference type="EMBL" id="CATOUU010001112">
    <property type="protein sequence ID" value="CAI9972580.1"/>
    <property type="molecule type" value="Genomic_DNA"/>
</dbReference>
<evidence type="ECO:0000313" key="3">
    <source>
        <dbReference type="EMBL" id="CAL6049560.1"/>
    </source>
</evidence>